<dbReference type="EMBL" id="JAVDVI010000011">
    <property type="protein sequence ID" value="MDR6968550.1"/>
    <property type="molecule type" value="Genomic_DNA"/>
</dbReference>
<name>A0ABU1TRR7_9FLAO</name>
<evidence type="ECO:0000313" key="1">
    <source>
        <dbReference type="EMBL" id="MDR6968550.1"/>
    </source>
</evidence>
<protein>
    <submittedName>
        <fullName evidence="1">Uncharacterized protein</fullName>
    </submittedName>
</protein>
<gene>
    <name evidence="1" type="ORF">J2X31_002573</name>
</gene>
<sequence length="56" mass="6522">MLGRVRGIRNEKFPQNLPRPNVVELKFFVKKGGGTNRGTIDNQLIYKEIQCYNNKK</sequence>
<dbReference type="Proteomes" id="UP001255185">
    <property type="component" value="Unassembled WGS sequence"/>
</dbReference>
<organism evidence="1 2">
    <name type="scientific">Flavobacterium arsenatis</name>
    <dbReference type="NCBI Taxonomy" id="1484332"/>
    <lineage>
        <taxon>Bacteria</taxon>
        <taxon>Pseudomonadati</taxon>
        <taxon>Bacteroidota</taxon>
        <taxon>Flavobacteriia</taxon>
        <taxon>Flavobacteriales</taxon>
        <taxon>Flavobacteriaceae</taxon>
        <taxon>Flavobacterium</taxon>
    </lineage>
</organism>
<keyword evidence="2" id="KW-1185">Reference proteome</keyword>
<evidence type="ECO:0000313" key="2">
    <source>
        <dbReference type="Proteomes" id="UP001255185"/>
    </source>
</evidence>
<reference evidence="1 2" key="1">
    <citation type="submission" date="2023-07" db="EMBL/GenBank/DDBJ databases">
        <title>Sorghum-associated microbial communities from plants grown in Nebraska, USA.</title>
        <authorList>
            <person name="Schachtman D."/>
        </authorList>
    </citation>
    <scope>NUCLEOTIDE SEQUENCE [LARGE SCALE GENOMIC DNA]</scope>
    <source>
        <strain evidence="1 2">3773</strain>
    </source>
</reference>
<proteinExistence type="predicted"/>
<accession>A0ABU1TRR7</accession>
<comment type="caution">
    <text evidence="1">The sequence shown here is derived from an EMBL/GenBank/DDBJ whole genome shotgun (WGS) entry which is preliminary data.</text>
</comment>